<feature type="transmembrane region" description="Helical" evidence="1">
    <location>
        <begin position="68"/>
        <end position="87"/>
    </location>
</feature>
<feature type="transmembrane region" description="Helical" evidence="1">
    <location>
        <begin position="35"/>
        <end position="56"/>
    </location>
</feature>
<feature type="transmembrane region" description="Helical" evidence="1">
    <location>
        <begin position="93"/>
        <end position="115"/>
    </location>
</feature>
<proteinExistence type="predicted"/>
<accession>A0A141CKI7</accession>
<feature type="transmembrane region" description="Helical" evidence="1">
    <location>
        <begin position="12"/>
        <end position="29"/>
    </location>
</feature>
<organism evidence="2">
    <name type="scientific">Parasagitta setosa</name>
    <dbReference type="NCBI Taxonomy" id="366441"/>
    <lineage>
        <taxon>Eukaryota</taxon>
        <taxon>Metazoa</taxon>
        <taxon>Spiralia</taxon>
        <taxon>Gnathifera</taxon>
        <taxon>Chaetognatha</taxon>
        <taxon>Sagittoidea</taxon>
        <taxon>Aphragmophora</taxon>
        <taxon>Ctenodontina</taxon>
        <taxon>Sagittidae</taxon>
        <taxon>Parasagitta</taxon>
    </lineage>
</organism>
<gene>
    <name evidence="2" type="primary">NADH6</name>
</gene>
<name>A0A141CKI7_9BILA</name>
<evidence type="ECO:0000313" key="2">
    <source>
        <dbReference type="EMBL" id="AKS04033.1"/>
    </source>
</evidence>
<keyword evidence="1" id="KW-0812">Transmembrane</keyword>
<keyword evidence="2" id="KW-0496">Mitochondrion</keyword>
<protein>
    <submittedName>
        <fullName evidence="2">NADH dehydrogenase subunit 6</fullName>
    </submittedName>
</protein>
<dbReference type="EMBL" id="KP899754">
    <property type="protein sequence ID" value="AKS04033.1"/>
    <property type="molecule type" value="Genomic_DNA"/>
</dbReference>
<reference evidence="2" key="1">
    <citation type="submission" date="2015-03" db="EMBL/GenBank/DDBJ databases">
        <title>Mitochondrial variation in chaetognaths.</title>
        <authorList>
            <person name="Marletaz F."/>
            <person name="Le Parco Y."/>
            <person name="Liu S."/>
            <person name="Peijnenburg K."/>
        </authorList>
    </citation>
    <scope>NUCLEOTIDE SEQUENCE</scope>
    <source>
        <strain evidence="2">SS-S1-50</strain>
    </source>
</reference>
<geneLocation type="mitochondrion" evidence="2"/>
<keyword evidence="1" id="KW-0472">Membrane</keyword>
<dbReference type="AlphaFoldDB" id="A0A141CKI7"/>
<keyword evidence="1" id="KW-1133">Transmembrane helix</keyword>
<evidence type="ECO:0000256" key="1">
    <source>
        <dbReference type="SAM" id="Phobius"/>
    </source>
</evidence>
<sequence>MASLLVLFQSPYLIGLLFLTILLITSMMVASLESFLGLVVFIIYVGGAMVLFSYCFMLTPLQETLLKIPMYSLPLLFLVGMSTHLPMSLMYEFYWISSMLFMIGIMLFLVMVSVVEMIDFGRGTMRVE</sequence>